<dbReference type="Proteomes" id="UP001398420">
    <property type="component" value="Unassembled WGS sequence"/>
</dbReference>
<dbReference type="InterPro" id="IPR022930">
    <property type="entry name" value="UPF0316"/>
</dbReference>
<keyword evidence="4 6" id="KW-1133">Transmembrane helix</keyword>
<feature type="transmembrane region" description="Helical" evidence="6">
    <location>
        <begin position="34"/>
        <end position="53"/>
    </location>
</feature>
<gene>
    <name evidence="9" type="ORF">AAF454_09070</name>
</gene>
<dbReference type="GeneID" id="97821368"/>
<organism evidence="9 10">
    <name type="scientific">Kurthia gibsonii</name>
    <dbReference type="NCBI Taxonomy" id="33946"/>
    <lineage>
        <taxon>Bacteria</taxon>
        <taxon>Bacillati</taxon>
        <taxon>Bacillota</taxon>
        <taxon>Bacilli</taxon>
        <taxon>Bacillales</taxon>
        <taxon>Caryophanaceae</taxon>
        <taxon>Kurthia</taxon>
    </lineage>
</organism>
<evidence type="ECO:0000259" key="7">
    <source>
        <dbReference type="Pfam" id="PF10035"/>
    </source>
</evidence>
<evidence type="ECO:0000256" key="6">
    <source>
        <dbReference type="HAMAP-Rule" id="MF_01515"/>
    </source>
</evidence>
<keyword evidence="5 6" id="KW-0472">Membrane</keyword>
<evidence type="ECO:0000256" key="3">
    <source>
        <dbReference type="ARBA" id="ARBA00022692"/>
    </source>
</evidence>
<feature type="transmembrane region" description="Helical" evidence="6">
    <location>
        <begin position="6"/>
        <end position="27"/>
    </location>
</feature>
<comment type="subcellular location">
    <subcellularLocation>
        <location evidence="1 6">Cell membrane</location>
        <topology evidence="1 6">Multi-pass membrane protein</topology>
    </subcellularLocation>
</comment>
<proteinExistence type="inferred from homology"/>
<evidence type="ECO:0000256" key="5">
    <source>
        <dbReference type="ARBA" id="ARBA00023136"/>
    </source>
</evidence>
<dbReference type="InterPro" id="IPR044035">
    <property type="entry name" value="DUF5698"/>
</dbReference>
<dbReference type="NCBIfam" id="NF003194">
    <property type="entry name" value="PRK04164.1-5"/>
    <property type="match status" value="1"/>
</dbReference>
<reference evidence="9 10" key="1">
    <citation type="submission" date="2024-04" db="EMBL/GenBank/DDBJ databases">
        <authorList>
            <person name="Wu Y.S."/>
            <person name="Zhang L."/>
        </authorList>
    </citation>
    <scope>NUCLEOTIDE SEQUENCE [LARGE SCALE GENOMIC DNA]</scope>
    <source>
        <strain evidence="9 10">KG-01</strain>
    </source>
</reference>
<dbReference type="PANTHER" id="PTHR40060:SF1">
    <property type="entry name" value="UPF0316 PROTEIN YEBE"/>
    <property type="match status" value="1"/>
</dbReference>
<feature type="domain" description="DUF5698" evidence="8">
    <location>
        <begin position="20"/>
        <end position="76"/>
    </location>
</feature>
<dbReference type="CDD" id="cd16381">
    <property type="entry name" value="YitT_C_like_1"/>
    <property type="match status" value="1"/>
</dbReference>
<evidence type="ECO:0000313" key="10">
    <source>
        <dbReference type="Proteomes" id="UP001398420"/>
    </source>
</evidence>
<name>A0ABU9LNW3_9BACL</name>
<evidence type="ECO:0000256" key="4">
    <source>
        <dbReference type="ARBA" id="ARBA00022989"/>
    </source>
</evidence>
<sequence>MLDTIILIIVINVAYMTMTTLRLILVIKGYPKAASILSVLEVFIYLMGLTMVLDNLDNPWNMAAYCLGWGLGVYIGSLIEGKLALGYILFEIIINLEDAEIVHELRSKGYGVTSWLADGKDGQKICMTVIAKRKNEKKLRNTVLEMWPKAFIISYEPSNLSGGFLVKQMKVRKK</sequence>
<comment type="similarity">
    <text evidence="6">Belongs to the UPF0316 family.</text>
</comment>
<dbReference type="Pfam" id="PF10035">
    <property type="entry name" value="DUF2179"/>
    <property type="match status" value="1"/>
</dbReference>
<feature type="domain" description="DUF2179" evidence="7">
    <location>
        <begin position="110"/>
        <end position="162"/>
    </location>
</feature>
<evidence type="ECO:0000256" key="1">
    <source>
        <dbReference type="ARBA" id="ARBA00004651"/>
    </source>
</evidence>
<feature type="transmembrane region" description="Helical" evidence="6">
    <location>
        <begin position="59"/>
        <end position="79"/>
    </location>
</feature>
<protein>
    <recommendedName>
        <fullName evidence="6">UPF0316 protein AAF454_09070</fullName>
    </recommendedName>
</protein>
<dbReference type="EMBL" id="JBCEWA010000006">
    <property type="protein sequence ID" value="MEL5988552.1"/>
    <property type="molecule type" value="Genomic_DNA"/>
</dbReference>
<dbReference type="InterPro" id="IPR019264">
    <property type="entry name" value="DUF2179"/>
</dbReference>
<dbReference type="RefSeq" id="WP_068450434.1">
    <property type="nucleotide sequence ID" value="NZ_BJOB01000018.1"/>
</dbReference>
<dbReference type="Pfam" id="PF18955">
    <property type="entry name" value="DUF5698"/>
    <property type="match status" value="1"/>
</dbReference>
<evidence type="ECO:0000256" key="2">
    <source>
        <dbReference type="ARBA" id="ARBA00022475"/>
    </source>
</evidence>
<dbReference type="PANTHER" id="PTHR40060">
    <property type="entry name" value="UPF0316 PROTEIN YEBE"/>
    <property type="match status" value="1"/>
</dbReference>
<keyword evidence="10" id="KW-1185">Reference proteome</keyword>
<evidence type="ECO:0000259" key="8">
    <source>
        <dbReference type="Pfam" id="PF18955"/>
    </source>
</evidence>
<keyword evidence="3 6" id="KW-0812">Transmembrane</keyword>
<evidence type="ECO:0000313" key="9">
    <source>
        <dbReference type="EMBL" id="MEL5988552.1"/>
    </source>
</evidence>
<keyword evidence="2 6" id="KW-1003">Cell membrane</keyword>
<dbReference type="HAMAP" id="MF_01515">
    <property type="entry name" value="UPF0316"/>
    <property type="match status" value="1"/>
</dbReference>
<accession>A0ABU9LNW3</accession>
<comment type="caution">
    <text evidence="9">The sequence shown here is derived from an EMBL/GenBank/DDBJ whole genome shotgun (WGS) entry which is preliminary data.</text>
</comment>